<dbReference type="PRINTS" id="PR00111">
    <property type="entry name" value="ABHYDROLASE"/>
</dbReference>
<name>A0A4Y3NBX5_PAEAU</name>
<evidence type="ECO:0000259" key="1">
    <source>
        <dbReference type="Pfam" id="PF00561"/>
    </source>
</evidence>
<accession>A0A4Y3NBX5</accession>
<dbReference type="GO" id="GO:0003824">
    <property type="term" value="F:catalytic activity"/>
    <property type="evidence" value="ECO:0007669"/>
    <property type="project" value="InterPro"/>
</dbReference>
<dbReference type="GeneID" id="97301117"/>
<keyword evidence="3" id="KW-1185">Reference proteome</keyword>
<dbReference type="PRINTS" id="PR00412">
    <property type="entry name" value="EPOXHYDRLASE"/>
</dbReference>
<evidence type="ECO:0000313" key="2">
    <source>
        <dbReference type="EMBL" id="GEB19350.1"/>
    </source>
</evidence>
<dbReference type="OrthoDB" id="5195507at2"/>
<organism evidence="2 3">
    <name type="scientific">Paenarthrobacter aurescens</name>
    <name type="common">Arthrobacter aurescens</name>
    <dbReference type="NCBI Taxonomy" id="43663"/>
    <lineage>
        <taxon>Bacteria</taxon>
        <taxon>Bacillati</taxon>
        <taxon>Actinomycetota</taxon>
        <taxon>Actinomycetes</taxon>
        <taxon>Micrococcales</taxon>
        <taxon>Micrococcaceae</taxon>
        <taxon>Paenarthrobacter</taxon>
    </lineage>
</organism>
<dbReference type="RefSeq" id="WP_141283567.1">
    <property type="nucleotide sequence ID" value="NZ_BAAAWK010000001.1"/>
</dbReference>
<dbReference type="PANTHER" id="PTHR43798:SF33">
    <property type="entry name" value="HYDROLASE, PUTATIVE (AFU_ORTHOLOGUE AFUA_2G14860)-RELATED"/>
    <property type="match status" value="1"/>
</dbReference>
<dbReference type="InterPro" id="IPR000639">
    <property type="entry name" value="Epox_hydrolase-like"/>
</dbReference>
<dbReference type="InterPro" id="IPR050266">
    <property type="entry name" value="AB_hydrolase_sf"/>
</dbReference>
<protein>
    <recommendedName>
        <fullName evidence="1">AB hydrolase-1 domain-containing protein</fullName>
    </recommendedName>
</protein>
<gene>
    <name evidence="2" type="ORF">AAU01_21050</name>
</gene>
<comment type="caution">
    <text evidence="2">The sequence shown here is derived from an EMBL/GenBank/DDBJ whole genome shotgun (WGS) entry which is preliminary data.</text>
</comment>
<dbReference type="EMBL" id="BJMD01000011">
    <property type="protein sequence ID" value="GEB19350.1"/>
    <property type="molecule type" value="Genomic_DNA"/>
</dbReference>
<dbReference type="AlphaFoldDB" id="A0A4Y3NBX5"/>
<sequence>MDNVDTARSSPGQYPSQSALDDEFFSATLPGRTTASAVHVDGSKVAYWTYEPVTITPLTRTILVIHGFRGDHHGLLRVADHLPDMRIIMPDLPAFGSSEPFARDEHSVERYGKFISGFMAALGLDEKTVLLGHSFGSIVASHFAAANPGAIYPLILINPIAAPALEGPKGIMTKLAVLYYQVSAKLPRTLGLAVLRNRVIVRIMSITMAKTKDKSLRRFIHGQHDAYFSAFADRKSLLESFKASVSGHVAQVAEELTFPVLLIAGEKDEIATLPNQYKLMQRLPAAKLEVIPDVGHLIHYETPVPAAEAIRTFLEEHPA</sequence>
<dbReference type="GO" id="GO:0016020">
    <property type="term" value="C:membrane"/>
    <property type="evidence" value="ECO:0007669"/>
    <property type="project" value="TreeGrafter"/>
</dbReference>
<dbReference type="Proteomes" id="UP000317715">
    <property type="component" value="Unassembled WGS sequence"/>
</dbReference>
<dbReference type="InterPro" id="IPR029058">
    <property type="entry name" value="AB_hydrolase_fold"/>
</dbReference>
<dbReference type="Pfam" id="PF00561">
    <property type="entry name" value="Abhydrolase_1"/>
    <property type="match status" value="1"/>
</dbReference>
<feature type="domain" description="AB hydrolase-1" evidence="1">
    <location>
        <begin position="61"/>
        <end position="302"/>
    </location>
</feature>
<dbReference type="Gene3D" id="3.40.50.1820">
    <property type="entry name" value="alpha/beta hydrolase"/>
    <property type="match status" value="1"/>
</dbReference>
<evidence type="ECO:0000313" key="3">
    <source>
        <dbReference type="Proteomes" id="UP000317715"/>
    </source>
</evidence>
<dbReference type="SUPFAM" id="SSF53474">
    <property type="entry name" value="alpha/beta-Hydrolases"/>
    <property type="match status" value="1"/>
</dbReference>
<dbReference type="InterPro" id="IPR000073">
    <property type="entry name" value="AB_hydrolase_1"/>
</dbReference>
<proteinExistence type="predicted"/>
<reference evidence="2 3" key="1">
    <citation type="submission" date="2019-06" db="EMBL/GenBank/DDBJ databases">
        <title>Whole genome shotgun sequence of Paenarthrobacter aurescens NBRC 12136.</title>
        <authorList>
            <person name="Hosoyama A."/>
            <person name="Uohara A."/>
            <person name="Ohji S."/>
            <person name="Ichikawa N."/>
        </authorList>
    </citation>
    <scope>NUCLEOTIDE SEQUENCE [LARGE SCALE GENOMIC DNA]</scope>
    <source>
        <strain evidence="2 3">NBRC 12136</strain>
    </source>
</reference>
<dbReference type="PANTHER" id="PTHR43798">
    <property type="entry name" value="MONOACYLGLYCEROL LIPASE"/>
    <property type="match status" value="1"/>
</dbReference>